<dbReference type="InterPro" id="IPR051452">
    <property type="entry name" value="Diverse_Oxidoreductases"/>
</dbReference>
<dbReference type="InterPro" id="IPR036010">
    <property type="entry name" value="2Fe-2S_ferredoxin-like_sf"/>
</dbReference>
<keyword evidence="1" id="KW-0001">2Fe-2S</keyword>
<evidence type="ECO:0000259" key="5">
    <source>
        <dbReference type="PROSITE" id="PS51085"/>
    </source>
</evidence>
<dbReference type="PANTHER" id="PTHR44379">
    <property type="entry name" value="OXIDOREDUCTASE WITH IRON-SULFUR SUBUNIT"/>
    <property type="match status" value="1"/>
</dbReference>
<accession>A0ABS4T6H2</accession>
<keyword evidence="4" id="KW-0411">Iron-sulfur</keyword>
<dbReference type="PROSITE" id="PS51085">
    <property type="entry name" value="2FE2S_FER_2"/>
    <property type="match status" value="1"/>
</dbReference>
<dbReference type="EMBL" id="JAGINW010000001">
    <property type="protein sequence ID" value="MBP2319851.1"/>
    <property type="molecule type" value="Genomic_DNA"/>
</dbReference>
<evidence type="ECO:0000256" key="1">
    <source>
        <dbReference type="ARBA" id="ARBA00022714"/>
    </source>
</evidence>
<dbReference type="Pfam" id="PF00111">
    <property type="entry name" value="Fer2"/>
    <property type="match status" value="1"/>
</dbReference>
<reference evidence="6 7" key="1">
    <citation type="submission" date="2021-03" db="EMBL/GenBank/DDBJ databases">
        <title>Sequencing the genomes of 1000 actinobacteria strains.</title>
        <authorList>
            <person name="Klenk H.-P."/>
        </authorList>
    </citation>
    <scope>NUCLEOTIDE SEQUENCE [LARGE SCALE GENOMIC DNA]</scope>
    <source>
        <strain evidence="6 7">DSM 46670</strain>
    </source>
</reference>
<keyword evidence="2" id="KW-0479">Metal-binding</keyword>
<dbReference type="PANTHER" id="PTHR44379:SF6">
    <property type="entry name" value="BLR6046 PROTEIN"/>
    <property type="match status" value="1"/>
</dbReference>
<evidence type="ECO:0000256" key="2">
    <source>
        <dbReference type="ARBA" id="ARBA00022723"/>
    </source>
</evidence>
<evidence type="ECO:0000313" key="7">
    <source>
        <dbReference type="Proteomes" id="UP001519332"/>
    </source>
</evidence>
<proteinExistence type="predicted"/>
<feature type="domain" description="2Fe-2S ferredoxin-type" evidence="5">
    <location>
        <begin position="3"/>
        <end position="79"/>
    </location>
</feature>
<dbReference type="PROSITE" id="PS00197">
    <property type="entry name" value="2FE2S_FER_1"/>
    <property type="match status" value="1"/>
</dbReference>
<protein>
    <submittedName>
        <fullName evidence="6">Aerobic-type carbon monoxide dehydrogenase small subunit (CoxS/CutS family)</fullName>
    </submittedName>
</protein>
<dbReference type="CDD" id="cd00207">
    <property type="entry name" value="fer2"/>
    <property type="match status" value="1"/>
</dbReference>
<evidence type="ECO:0000256" key="4">
    <source>
        <dbReference type="ARBA" id="ARBA00023014"/>
    </source>
</evidence>
<dbReference type="Proteomes" id="UP001519332">
    <property type="component" value="Unassembled WGS sequence"/>
</dbReference>
<dbReference type="InterPro" id="IPR001041">
    <property type="entry name" value="2Fe-2S_ferredoxin-type"/>
</dbReference>
<dbReference type="RefSeq" id="WP_209633509.1">
    <property type="nucleotide sequence ID" value="NZ_JAGINW010000001.1"/>
</dbReference>
<dbReference type="SUPFAM" id="SSF54292">
    <property type="entry name" value="2Fe-2S ferredoxin-like"/>
    <property type="match status" value="1"/>
</dbReference>
<dbReference type="InterPro" id="IPR012675">
    <property type="entry name" value="Beta-grasp_dom_sf"/>
</dbReference>
<gene>
    <name evidence="6" type="ORF">JOF56_000236</name>
</gene>
<dbReference type="InterPro" id="IPR006058">
    <property type="entry name" value="2Fe2S_fd_BS"/>
</dbReference>
<keyword evidence="3" id="KW-0408">Iron</keyword>
<keyword evidence="7" id="KW-1185">Reference proteome</keyword>
<dbReference type="Gene3D" id="3.10.20.30">
    <property type="match status" value="1"/>
</dbReference>
<organism evidence="6 7">
    <name type="scientific">Kibdelosporangium banguiense</name>
    <dbReference type="NCBI Taxonomy" id="1365924"/>
    <lineage>
        <taxon>Bacteria</taxon>
        <taxon>Bacillati</taxon>
        <taxon>Actinomycetota</taxon>
        <taxon>Actinomycetes</taxon>
        <taxon>Pseudonocardiales</taxon>
        <taxon>Pseudonocardiaceae</taxon>
        <taxon>Kibdelosporangium</taxon>
    </lineage>
</organism>
<name>A0ABS4T6H2_9PSEU</name>
<sequence>MTETFQLTVNGTPVEVTCDRDTPLLFVLRNHLGLKGTKFGCGLGLCGACNVIIDGHSVQSCNTPLWSIAGERVRTIESLGDNKVQQMFIAEQARAMRLLRLRDCHELDCIAGEQSTA</sequence>
<evidence type="ECO:0000256" key="3">
    <source>
        <dbReference type="ARBA" id="ARBA00023004"/>
    </source>
</evidence>
<evidence type="ECO:0000313" key="6">
    <source>
        <dbReference type="EMBL" id="MBP2319851.1"/>
    </source>
</evidence>
<comment type="caution">
    <text evidence="6">The sequence shown here is derived from an EMBL/GenBank/DDBJ whole genome shotgun (WGS) entry which is preliminary data.</text>
</comment>